<accession>W9HGK2</accession>
<gene>
    <name evidence="1" type="ORF">FOYG_17516</name>
</gene>
<evidence type="ECO:0000313" key="2">
    <source>
        <dbReference type="Proteomes" id="UP000030753"/>
    </source>
</evidence>
<protein>
    <submittedName>
        <fullName evidence="1">Uncharacterized protein</fullName>
    </submittedName>
</protein>
<evidence type="ECO:0000313" key="1">
    <source>
        <dbReference type="EMBL" id="EWY79316.1"/>
    </source>
</evidence>
<dbReference type="HOGENOM" id="CLU_3125083_0_0_1"/>
<name>W9HGK2_FUSOX</name>
<reference evidence="1 2" key="1">
    <citation type="submission" date="2011-06" db="EMBL/GenBank/DDBJ databases">
        <title>The Genome Sequence of Fusarium oxysporum FOSC 3-a.</title>
        <authorList>
            <consortium name="The Broad Institute Genome Sequencing Platform"/>
            <person name="Ma L.-J."/>
            <person name="Gale L.R."/>
            <person name="Schwartz D.C."/>
            <person name="Zhou S."/>
            <person name="Corby-Kistler H."/>
            <person name="Young S.K."/>
            <person name="Zeng Q."/>
            <person name="Gargeya S."/>
            <person name="Fitzgerald M."/>
            <person name="Haas B."/>
            <person name="Abouelleil A."/>
            <person name="Alvarado L."/>
            <person name="Arachchi H.M."/>
            <person name="Berlin A."/>
            <person name="Brown A."/>
            <person name="Chapman S.B."/>
            <person name="Chen Z."/>
            <person name="Dunbar C."/>
            <person name="Freedman E."/>
            <person name="Gearin G."/>
            <person name="Gellesch M."/>
            <person name="Goldberg J."/>
            <person name="Griggs A."/>
            <person name="Gujja S."/>
            <person name="Heiman D."/>
            <person name="Howarth C."/>
            <person name="Larson L."/>
            <person name="Lui A."/>
            <person name="MacDonald P.J.P."/>
            <person name="Mehta T."/>
            <person name="Montmayeur A."/>
            <person name="Murphy C."/>
            <person name="Neiman D."/>
            <person name="Pearson M."/>
            <person name="Priest M."/>
            <person name="Roberts A."/>
            <person name="Saif S."/>
            <person name="Shea T."/>
            <person name="Shenoy N."/>
            <person name="Sisk P."/>
            <person name="Stolte C."/>
            <person name="Sykes S."/>
            <person name="Wortman J."/>
            <person name="Nusbaum C."/>
            <person name="Birren B."/>
        </authorList>
    </citation>
    <scope>NUCLEOTIDE SEQUENCE [LARGE SCALE GENOMIC DNA]</scope>
    <source>
        <strain evidence="2">FOSC 3-a</strain>
    </source>
</reference>
<proteinExistence type="predicted"/>
<dbReference type="Proteomes" id="UP000030753">
    <property type="component" value="Unassembled WGS sequence"/>
</dbReference>
<dbReference type="AlphaFoldDB" id="W9HGK2"/>
<dbReference type="EMBL" id="JH717880">
    <property type="protein sequence ID" value="EWY79316.1"/>
    <property type="molecule type" value="Genomic_DNA"/>
</dbReference>
<organism evidence="1 2">
    <name type="scientific">Fusarium oxysporum NRRL 32931</name>
    <dbReference type="NCBI Taxonomy" id="660029"/>
    <lineage>
        <taxon>Eukaryota</taxon>
        <taxon>Fungi</taxon>
        <taxon>Dikarya</taxon>
        <taxon>Ascomycota</taxon>
        <taxon>Pezizomycotina</taxon>
        <taxon>Sordariomycetes</taxon>
        <taxon>Hypocreomycetidae</taxon>
        <taxon>Hypocreales</taxon>
        <taxon>Nectriaceae</taxon>
        <taxon>Fusarium</taxon>
        <taxon>Fusarium oxysporum species complex</taxon>
    </lineage>
</organism>
<sequence>MPAKLDIKQSGRLRMHNGRSVSDAFYSKHSHTDKSTLIGCMVTLSNGNVR</sequence>